<gene>
    <name evidence="2" type="ORF">PAHAL_1G447100</name>
</gene>
<organism evidence="2">
    <name type="scientific">Panicum hallii</name>
    <dbReference type="NCBI Taxonomy" id="206008"/>
    <lineage>
        <taxon>Eukaryota</taxon>
        <taxon>Viridiplantae</taxon>
        <taxon>Streptophyta</taxon>
        <taxon>Embryophyta</taxon>
        <taxon>Tracheophyta</taxon>
        <taxon>Spermatophyta</taxon>
        <taxon>Magnoliopsida</taxon>
        <taxon>Liliopsida</taxon>
        <taxon>Poales</taxon>
        <taxon>Poaceae</taxon>
        <taxon>PACMAD clade</taxon>
        <taxon>Panicoideae</taxon>
        <taxon>Panicodae</taxon>
        <taxon>Paniceae</taxon>
        <taxon>Panicinae</taxon>
        <taxon>Panicum</taxon>
        <taxon>Panicum sect. Panicum</taxon>
    </lineage>
</organism>
<feature type="domain" description="Reverse transcriptase zinc-binding" evidence="1">
    <location>
        <begin position="2"/>
        <end position="44"/>
    </location>
</feature>
<dbReference type="Gramene" id="PVH67188">
    <property type="protein sequence ID" value="PVH67188"/>
    <property type="gene ID" value="PAHAL_1G447100"/>
</dbReference>
<evidence type="ECO:0000313" key="2">
    <source>
        <dbReference type="EMBL" id="PVH67188.1"/>
    </source>
</evidence>
<dbReference type="AlphaFoldDB" id="A0A2T8KYE5"/>
<dbReference type="Pfam" id="PF13966">
    <property type="entry name" value="zf-RVT"/>
    <property type="match status" value="1"/>
</dbReference>
<sequence length="145" mass="16827">MRVWTADRLLLREWPNYYFCPLCQRNLETALHLVAECPFSQQFWAAASVWANCPSLTPANWSPLALDLLSWFTQLSDVSSQRKKGVGSLIILILWSLWKERNNRIFRQEELPIARVLSLLKDDIRLWIFAGAKHLDSLVGHTFGE</sequence>
<name>A0A2T8KYE5_9POAL</name>
<reference evidence="2" key="1">
    <citation type="submission" date="2018-04" db="EMBL/GenBank/DDBJ databases">
        <title>WGS assembly of Panicum hallii.</title>
        <authorList>
            <person name="Lovell J."/>
            <person name="Jenkins J."/>
            <person name="Lowry D."/>
            <person name="Mamidi S."/>
            <person name="Sreedasyam A."/>
            <person name="Weng X."/>
            <person name="Barry K."/>
            <person name="Bonette J."/>
            <person name="Campitelli B."/>
            <person name="Daum C."/>
            <person name="Gordon S."/>
            <person name="Gould B."/>
            <person name="Lipzen A."/>
            <person name="Macqueen A."/>
            <person name="Palacio-Mejia J."/>
            <person name="Plott C."/>
            <person name="Shakirov E."/>
            <person name="Shu S."/>
            <person name="Yoshinaga Y."/>
            <person name="Zane M."/>
            <person name="Rokhsar D."/>
            <person name="Grimwood J."/>
            <person name="Schmutz J."/>
            <person name="Juenger T."/>
        </authorList>
    </citation>
    <scope>NUCLEOTIDE SEQUENCE [LARGE SCALE GENOMIC DNA]</scope>
    <source>
        <strain evidence="2">FIL2</strain>
    </source>
</reference>
<dbReference type="Proteomes" id="UP000243499">
    <property type="component" value="Chromosome 1"/>
</dbReference>
<evidence type="ECO:0000259" key="1">
    <source>
        <dbReference type="Pfam" id="PF13966"/>
    </source>
</evidence>
<dbReference type="PANTHER" id="PTHR47746:SF75">
    <property type="entry name" value="AMINOTRANSFERASE-LIKE PLANT MOBILE DOMAIN-CONTAINING PROTEIN"/>
    <property type="match status" value="1"/>
</dbReference>
<proteinExistence type="predicted"/>
<accession>A0A2T8KYE5</accession>
<dbReference type="EMBL" id="CM008046">
    <property type="protein sequence ID" value="PVH67188.1"/>
    <property type="molecule type" value="Genomic_DNA"/>
</dbReference>
<dbReference type="InterPro" id="IPR026960">
    <property type="entry name" value="RVT-Znf"/>
</dbReference>
<dbReference type="PANTHER" id="PTHR47746">
    <property type="entry name" value="ZF-RVT DOMAIN-CONTAINING PROTEIN"/>
    <property type="match status" value="1"/>
</dbReference>
<protein>
    <recommendedName>
        <fullName evidence="1">Reverse transcriptase zinc-binding domain-containing protein</fullName>
    </recommendedName>
</protein>